<evidence type="ECO:0000256" key="2">
    <source>
        <dbReference type="ARBA" id="ARBA00005684"/>
    </source>
</evidence>
<dbReference type="GO" id="GO:0005975">
    <property type="term" value="P:carbohydrate metabolic process"/>
    <property type="evidence" value="ECO:0007669"/>
    <property type="project" value="InterPro"/>
</dbReference>
<dbReference type="EMBL" id="NMVO01000018">
    <property type="protein sequence ID" value="OYO08651.1"/>
    <property type="molecule type" value="Genomic_DNA"/>
</dbReference>
<comment type="similarity">
    <text evidence="2 10">Belongs to the disproportionating enzyme family.</text>
</comment>
<dbReference type="Gene3D" id="3.20.20.80">
    <property type="entry name" value="Glycosidases"/>
    <property type="match status" value="1"/>
</dbReference>
<keyword evidence="5 10" id="KW-0328">Glycosyltransferase</keyword>
<dbReference type="InterPro" id="IPR048458">
    <property type="entry name" value="MalQ_N"/>
</dbReference>
<evidence type="ECO:0000313" key="13">
    <source>
        <dbReference type="Proteomes" id="UP000215896"/>
    </source>
</evidence>
<dbReference type="RefSeq" id="WP_094406846.1">
    <property type="nucleotide sequence ID" value="NZ_NMVO01000018.1"/>
</dbReference>
<comment type="caution">
    <text evidence="12">The sequence shown here is derived from an EMBL/GenBank/DDBJ whole genome shotgun (WGS) entry which is preliminary data.</text>
</comment>
<keyword evidence="13" id="KW-1185">Reference proteome</keyword>
<keyword evidence="6 10" id="KW-0808">Transferase</keyword>
<dbReference type="Pfam" id="PF21226">
    <property type="entry name" value="MalQ_N"/>
    <property type="match status" value="1"/>
</dbReference>
<protein>
    <recommendedName>
        <fullName evidence="4 10">4-alpha-glucanotransferase</fullName>
        <ecNumber evidence="3 10">2.4.1.25</ecNumber>
    </recommendedName>
    <alternativeName>
        <fullName evidence="8 10">Amylomaltase</fullName>
    </alternativeName>
    <alternativeName>
        <fullName evidence="9 10">Disproportionating enzyme</fullName>
    </alternativeName>
</protein>
<gene>
    <name evidence="12" type="primary">malQ</name>
    <name evidence="12" type="ORF">CGZ94_19200</name>
</gene>
<dbReference type="EC" id="2.4.1.25" evidence="3 10"/>
<dbReference type="NCBIfam" id="TIGR00217">
    <property type="entry name" value="malQ"/>
    <property type="match status" value="1"/>
</dbReference>
<dbReference type="SUPFAM" id="SSF51445">
    <property type="entry name" value="(Trans)glycosidases"/>
    <property type="match status" value="1"/>
</dbReference>
<evidence type="ECO:0000256" key="10">
    <source>
        <dbReference type="RuleBase" id="RU361207"/>
    </source>
</evidence>
<evidence type="ECO:0000259" key="11">
    <source>
        <dbReference type="Pfam" id="PF21226"/>
    </source>
</evidence>
<dbReference type="PANTHER" id="PTHR32438">
    <property type="entry name" value="4-ALPHA-GLUCANOTRANSFERASE DPE1, CHLOROPLASTIC/AMYLOPLASTIC"/>
    <property type="match status" value="1"/>
</dbReference>
<organism evidence="12 13">
    <name type="scientific">Enemella evansiae</name>
    <dbReference type="NCBI Taxonomy" id="2016499"/>
    <lineage>
        <taxon>Bacteria</taxon>
        <taxon>Bacillati</taxon>
        <taxon>Actinomycetota</taxon>
        <taxon>Actinomycetes</taxon>
        <taxon>Propionibacteriales</taxon>
        <taxon>Propionibacteriaceae</taxon>
        <taxon>Enemella</taxon>
    </lineage>
</organism>
<reference evidence="12 13" key="1">
    <citation type="submission" date="2017-07" db="EMBL/GenBank/DDBJ databases">
        <title>Draft whole genome sequences of clinical Proprionibacteriaceae strains.</title>
        <authorList>
            <person name="Bernier A.-M."/>
            <person name="Bernard K."/>
            <person name="Domingo M.-C."/>
        </authorList>
    </citation>
    <scope>NUCLEOTIDE SEQUENCE [LARGE SCALE GENOMIC DNA]</scope>
    <source>
        <strain evidence="12 13">NML 030167</strain>
    </source>
</reference>
<evidence type="ECO:0000256" key="8">
    <source>
        <dbReference type="ARBA" id="ARBA00031423"/>
    </source>
</evidence>
<dbReference type="InterPro" id="IPR003385">
    <property type="entry name" value="Glyco_hydro_77"/>
</dbReference>
<dbReference type="GO" id="GO:0004134">
    <property type="term" value="F:4-alpha-glucanotransferase activity"/>
    <property type="evidence" value="ECO:0007669"/>
    <property type="project" value="UniProtKB-EC"/>
</dbReference>
<evidence type="ECO:0000256" key="1">
    <source>
        <dbReference type="ARBA" id="ARBA00000439"/>
    </source>
</evidence>
<evidence type="ECO:0000313" key="12">
    <source>
        <dbReference type="EMBL" id="OYO08651.1"/>
    </source>
</evidence>
<dbReference type="PANTHER" id="PTHR32438:SF5">
    <property type="entry name" value="4-ALPHA-GLUCANOTRANSFERASE DPE1, CHLOROPLASTIC_AMYLOPLASTIC"/>
    <property type="match status" value="1"/>
</dbReference>
<proteinExistence type="inferred from homology"/>
<evidence type="ECO:0000256" key="7">
    <source>
        <dbReference type="ARBA" id="ARBA00023277"/>
    </source>
</evidence>
<evidence type="ECO:0000256" key="4">
    <source>
        <dbReference type="ARBA" id="ARBA00020295"/>
    </source>
</evidence>
<dbReference type="InterPro" id="IPR017853">
    <property type="entry name" value="GH"/>
</dbReference>
<comment type="catalytic activity">
    <reaction evidence="1 10">
        <text>Transfers a segment of a (1-&gt;4)-alpha-D-glucan to a new position in an acceptor, which may be glucose or a (1-&gt;4)-alpha-D-glucan.</text>
        <dbReference type="EC" id="2.4.1.25"/>
    </reaction>
</comment>
<evidence type="ECO:0000256" key="6">
    <source>
        <dbReference type="ARBA" id="ARBA00022679"/>
    </source>
</evidence>
<dbReference type="Proteomes" id="UP000215896">
    <property type="component" value="Unassembled WGS sequence"/>
</dbReference>
<feature type="domain" description="MalQ N-terminal beta-sandwich" evidence="11">
    <location>
        <begin position="75"/>
        <end position="165"/>
    </location>
</feature>
<dbReference type="Pfam" id="PF02446">
    <property type="entry name" value="Glyco_hydro_77"/>
    <property type="match status" value="1"/>
</dbReference>
<evidence type="ECO:0000256" key="9">
    <source>
        <dbReference type="ARBA" id="ARBA00031501"/>
    </source>
</evidence>
<dbReference type="OrthoDB" id="9811841at2"/>
<name>A0A255FZD0_9ACTN</name>
<accession>A0A255FZD0</accession>
<evidence type="ECO:0000256" key="3">
    <source>
        <dbReference type="ARBA" id="ARBA00012560"/>
    </source>
</evidence>
<evidence type="ECO:0000256" key="5">
    <source>
        <dbReference type="ARBA" id="ARBA00022676"/>
    </source>
</evidence>
<sequence length="723" mass="79894">MSGSDTPEGAASPAPALAALAAAHGVATEFLDWKDRPTTVAAETLTAVLTALGVEVSDPEAALTEHRNAGWRRMLPSCLVLTEGDLREVVAHVPAGDPVTVRLELEDGTTRELVQLENWEPDREIDGQLLGEASFALPADLPLGYHTLRADSGELDATGALIVTPKFLGFPASLGKRRTWGLATQLYSVRSNGSWGIGDLTDLTDLAVWSASEYRAGYVLVNPMHAAEPQVPMEPSPYLPTSRRFFNPIYLRVEAIAEYADLQPGERARIRGLFDQVQRRVGELDAIDRNQVWLAKEPALRLVHAAGRRPGREFAFAAYRDREGQGLLDFATWSALSLALGPDWRQWPEEYQSPETSAVQRFRDENAEEIEFHQWLQWCLDEQFRTAQAAAVEAGMELGIVHDLAVGVNPAGADAWALGSAFAGSVSVGAPPDQFTQRGQDWGQPPLRPDRLVELAYRPFRDMVAGILRHAGGIRVDHIIGLFRLWWVPLGLPATMGTYVRYDHEAIIGILALEAHRAGALVVGEDLGTVEPWVRDYLSARGILGTSILWFEQDWEVPGGRPYEPDEWREYCLASVTTHDLPPTLGYLAGDHVRLRHRLGLLTDSLDQELEHDRGEREQWMKVLHRHGLIDAGEDGTKDPAAVVLALHRFLLLTRSRMLNLSLTDAVGDRRTQNQPGTTNEYPNWRVPLTGPDGEPMLLEDVFTSERAAAACRLMDEGIHGES</sequence>
<keyword evidence="7 10" id="KW-0119">Carbohydrate metabolism</keyword>
<dbReference type="AlphaFoldDB" id="A0A255FZD0"/>